<dbReference type="GO" id="GO:0004553">
    <property type="term" value="F:hydrolase activity, hydrolyzing O-glycosyl compounds"/>
    <property type="evidence" value="ECO:0007669"/>
    <property type="project" value="InterPro"/>
</dbReference>
<dbReference type="InterPro" id="IPR019960">
    <property type="entry name" value="T1SS_VCA0849"/>
</dbReference>
<dbReference type="InterPro" id="IPR000757">
    <property type="entry name" value="Beta-glucanase-like"/>
</dbReference>
<comment type="caution">
    <text evidence="3">The sequence shown here is derived from an EMBL/GenBank/DDBJ whole genome shotgun (WGS) entry which is preliminary data.</text>
</comment>
<accession>A0A328B1J6</accession>
<dbReference type="InterPro" id="IPR018511">
    <property type="entry name" value="Hemolysin-typ_Ca-bd_CS"/>
</dbReference>
<dbReference type="Proteomes" id="UP000249842">
    <property type="component" value="Unassembled WGS sequence"/>
</dbReference>
<keyword evidence="4" id="KW-1185">Reference proteome</keyword>
<dbReference type="PROSITE" id="PS00330">
    <property type="entry name" value="HEMOLYSIN_CALCIUM"/>
    <property type="match status" value="3"/>
</dbReference>
<dbReference type="SUPFAM" id="SSF51120">
    <property type="entry name" value="beta-Roll"/>
    <property type="match status" value="4"/>
</dbReference>
<sequence>MSYQNYAGAWLTQSDANYDWLPNPWTPVALTPGVDTVKIWQSYVLPDSANNLIVFGDGNYAAGNNQDNVLKAVANNNLIYGGRGADVFVGDGSTTYIVAQGEGDKVIQNFSEGGDKLRLIGGNLTTFDAVKSAMVQQGSDVVLNDGGTMIAFRNASIGQFQAKDFQLPLNMAAFGAPTFSEDFNSSGTIGANWATNYGYAGTGLNSFTLPNNGEQQIYASPSFQGTSNAPLGLNPFSFNNGVLTISATPVSSAQSAQMWGYNYASGMLESNYAQTYGYFEMRAELPHGQGLWPAFWLLGGDNKEIDVLEGLGSDTRTANNAIHSNAVPALGNHSYNPYPDGFHTYGVLWTAQTITYYVDQTPVWQVATPADMNSPMHMIVNLAVGGNWPGSPDGSTPWPANMQIDYIRAYGLPDPNAAAPPVTPPVTAPVTPPPVTSGGDQVLTSAYAGATLTGGAGADTLNASQGSDRLTGGAGADTFVFKAMPWNAGHITDFQVGVDKLDLTALYANGYRGADPVADGYVSFVADGAGGTKVLVDTDGWAGGNTIKFVVATLDGVAPSGLNAANVLGGATSSSGGTTPPVTTGGGQVLTSAYAGATLTGGAGADTLNASQGSDRLTGGAGADTFAFKAMPWSAGHITDFQVGVDRLDLSSLYANGYSGANPVADGYVSFVADGAGGTKVLLDTDGWGGANAIKFQVVTLDGVSPDGLTAANVFGGSGAAAPTTPPASAAGQLLTSPYPGAPLTGGAGADTLNASQGSDRLTGGAGADSFAFAKAPWSAGHITDFTPGVDVIDLRGLFTAAGYHGGDPIADGYLSFQSDGAGGTKVMFDQDGWGGGTPWPITVTTLDGVAPGSLHSADWLFH</sequence>
<dbReference type="GO" id="GO:0005975">
    <property type="term" value="P:carbohydrate metabolic process"/>
    <property type="evidence" value="ECO:0007669"/>
    <property type="project" value="InterPro"/>
</dbReference>
<dbReference type="InterPro" id="IPR011049">
    <property type="entry name" value="Serralysin-like_metalloprot_C"/>
</dbReference>
<evidence type="ECO:0000256" key="1">
    <source>
        <dbReference type="ARBA" id="ARBA00006865"/>
    </source>
</evidence>
<organism evidence="3 4">
    <name type="scientific">Phenylobacterium hankyongense</name>
    <dbReference type="NCBI Taxonomy" id="1813876"/>
    <lineage>
        <taxon>Bacteria</taxon>
        <taxon>Pseudomonadati</taxon>
        <taxon>Pseudomonadota</taxon>
        <taxon>Alphaproteobacteria</taxon>
        <taxon>Caulobacterales</taxon>
        <taxon>Caulobacteraceae</taxon>
        <taxon>Phenylobacterium</taxon>
    </lineage>
</organism>
<dbReference type="CDD" id="cd08023">
    <property type="entry name" value="GH16_laminarinase_like"/>
    <property type="match status" value="1"/>
</dbReference>
<dbReference type="OrthoDB" id="9809583at2"/>
<dbReference type="InterPro" id="IPR013320">
    <property type="entry name" value="ConA-like_dom_sf"/>
</dbReference>
<name>A0A328B1J6_9CAUL</name>
<dbReference type="Pfam" id="PF00353">
    <property type="entry name" value="HemolysinCabind"/>
    <property type="match status" value="4"/>
</dbReference>
<comment type="similarity">
    <text evidence="1">Belongs to the glycosyl hydrolase 16 family.</text>
</comment>
<dbReference type="NCBIfam" id="TIGR03661">
    <property type="entry name" value="T1SS_VCA0849"/>
    <property type="match status" value="3"/>
</dbReference>
<gene>
    <name evidence="3" type="ORF">DJ021_16690</name>
</gene>
<reference evidence="4" key="1">
    <citation type="submission" date="2018-05" db="EMBL/GenBank/DDBJ databases">
        <authorList>
            <person name="Li X."/>
        </authorList>
    </citation>
    <scope>NUCLEOTIDE SEQUENCE [LARGE SCALE GENOMIC DNA]</scope>
    <source>
        <strain evidence="4">HKS-05</strain>
    </source>
</reference>
<dbReference type="GO" id="GO:0005509">
    <property type="term" value="F:calcium ion binding"/>
    <property type="evidence" value="ECO:0007669"/>
    <property type="project" value="InterPro"/>
</dbReference>
<dbReference type="PRINTS" id="PR00313">
    <property type="entry name" value="CABNDNGRPT"/>
</dbReference>
<dbReference type="EMBL" id="QFYP01000001">
    <property type="protein sequence ID" value="RAK61322.1"/>
    <property type="molecule type" value="Genomic_DNA"/>
</dbReference>
<dbReference type="InterPro" id="IPR050546">
    <property type="entry name" value="Glycosyl_Hydrlase_16"/>
</dbReference>
<dbReference type="Pfam" id="PF00722">
    <property type="entry name" value="Glyco_hydro_16"/>
    <property type="match status" value="1"/>
</dbReference>
<proteinExistence type="inferred from homology"/>
<dbReference type="SUPFAM" id="SSF49899">
    <property type="entry name" value="Concanavalin A-like lectins/glucanases"/>
    <property type="match status" value="1"/>
</dbReference>
<dbReference type="PROSITE" id="PS51762">
    <property type="entry name" value="GH16_2"/>
    <property type="match status" value="1"/>
</dbReference>
<dbReference type="Gene3D" id="2.60.120.200">
    <property type="match status" value="1"/>
</dbReference>
<evidence type="ECO:0000313" key="3">
    <source>
        <dbReference type="EMBL" id="RAK61322.1"/>
    </source>
</evidence>
<dbReference type="InterPro" id="IPR001343">
    <property type="entry name" value="Hemolysn_Ca-bd"/>
</dbReference>
<evidence type="ECO:0000313" key="4">
    <source>
        <dbReference type="Proteomes" id="UP000249842"/>
    </source>
</evidence>
<dbReference type="RefSeq" id="WP_111458614.1">
    <property type="nucleotide sequence ID" value="NZ_QFYP01000001.1"/>
</dbReference>
<feature type="domain" description="GH16" evidence="2">
    <location>
        <begin position="163"/>
        <end position="415"/>
    </location>
</feature>
<evidence type="ECO:0000259" key="2">
    <source>
        <dbReference type="PROSITE" id="PS51762"/>
    </source>
</evidence>
<dbReference type="AlphaFoldDB" id="A0A328B1J6"/>
<dbReference type="Gene3D" id="2.150.10.10">
    <property type="entry name" value="Serralysin-like metalloprotease, C-terminal"/>
    <property type="match status" value="3"/>
</dbReference>
<dbReference type="PANTHER" id="PTHR10963">
    <property type="entry name" value="GLYCOSYL HYDROLASE-RELATED"/>
    <property type="match status" value="1"/>
</dbReference>
<protein>
    <submittedName>
        <fullName evidence="3">1,3-beta-glucanase</fullName>
    </submittedName>
</protein>
<dbReference type="PANTHER" id="PTHR10963:SF55">
    <property type="entry name" value="GLYCOSIDE HYDROLASE FAMILY 16 PROTEIN"/>
    <property type="match status" value="1"/>
</dbReference>